<dbReference type="GO" id="GO:0009897">
    <property type="term" value="C:external side of plasma membrane"/>
    <property type="evidence" value="ECO:0007669"/>
    <property type="project" value="TreeGrafter"/>
</dbReference>
<evidence type="ECO:0000313" key="5">
    <source>
        <dbReference type="Proteomes" id="UP000515152"/>
    </source>
</evidence>
<evidence type="ECO:0000256" key="2">
    <source>
        <dbReference type="RuleBase" id="RU004439"/>
    </source>
</evidence>
<dbReference type="GO" id="GO:0006955">
    <property type="term" value="P:immune response"/>
    <property type="evidence" value="ECO:0007669"/>
    <property type="project" value="TreeGrafter"/>
</dbReference>
<dbReference type="GeneID" id="105907682"/>
<dbReference type="PANTHER" id="PTHR16675">
    <property type="entry name" value="MHC CLASS I-RELATED"/>
    <property type="match status" value="1"/>
</dbReference>
<protein>
    <submittedName>
        <fullName evidence="6">Class I histocompatibility antigen, F10 alpha chain-like</fullName>
    </submittedName>
</protein>
<dbReference type="PRINTS" id="PR01638">
    <property type="entry name" value="MHCCLASSI"/>
</dbReference>
<feature type="domain" description="Ig-like" evidence="4">
    <location>
        <begin position="205"/>
        <end position="291"/>
    </location>
</feature>
<accession>A0A6P8GR93</accession>
<dbReference type="GO" id="GO:0005615">
    <property type="term" value="C:extracellular space"/>
    <property type="evidence" value="ECO:0007669"/>
    <property type="project" value="TreeGrafter"/>
</dbReference>
<dbReference type="OrthoDB" id="8890485at2759"/>
<dbReference type="InterPro" id="IPR003597">
    <property type="entry name" value="Ig_C1-set"/>
</dbReference>
<dbReference type="KEGG" id="char:105907682"/>
<feature type="transmembrane region" description="Helical" evidence="3">
    <location>
        <begin position="336"/>
        <end position="356"/>
    </location>
</feature>
<dbReference type="RefSeq" id="XP_031441684.1">
    <property type="nucleotide sequence ID" value="XM_031585824.2"/>
</dbReference>
<dbReference type="Proteomes" id="UP000515152">
    <property type="component" value="Chromosome 19"/>
</dbReference>
<dbReference type="AlphaFoldDB" id="A0A6P8GR93"/>
<evidence type="ECO:0000256" key="1">
    <source>
        <dbReference type="ARBA" id="ARBA00023180"/>
    </source>
</evidence>
<dbReference type="InterPro" id="IPR011162">
    <property type="entry name" value="MHC_I/II-like_Ag-recog"/>
</dbReference>
<dbReference type="InterPro" id="IPR037055">
    <property type="entry name" value="MHC_I-like_Ag-recog_sf"/>
</dbReference>
<evidence type="ECO:0000256" key="3">
    <source>
        <dbReference type="SAM" id="Phobius"/>
    </source>
</evidence>
<organism evidence="5 6">
    <name type="scientific">Clupea harengus</name>
    <name type="common">Atlantic herring</name>
    <dbReference type="NCBI Taxonomy" id="7950"/>
    <lineage>
        <taxon>Eukaryota</taxon>
        <taxon>Metazoa</taxon>
        <taxon>Chordata</taxon>
        <taxon>Craniata</taxon>
        <taxon>Vertebrata</taxon>
        <taxon>Euteleostomi</taxon>
        <taxon>Actinopterygii</taxon>
        <taxon>Neopterygii</taxon>
        <taxon>Teleostei</taxon>
        <taxon>Clupei</taxon>
        <taxon>Clupeiformes</taxon>
        <taxon>Clupeoidei</taxon>
        <taxon>Clupeidae</taxon>
        <taxon>Clupea</taxon>
    </lineage>
</organism>
<dbReference type="InterPro" id="IPR050208">
    <property type="entry name" value="MHC_class-I_related"/>
</dbReference>
<keyword evidence="5" id="KW-1185">Reference proteome</keyword>
<sequence>FFLAVDLKVESLEDRHSLHYVYTALSKPVSAPGIYEFTAMGLLDNKKIDYYNSRDKVKIPEQDWMKEKLPAEYWNQGTQSRKSKEQWFKVNLNILMERMRHNNSDIHVLMWRHGCEVITRPDGSLKFERGVDEYSYDGEDFLSFDVDSWQWVAPVPEALPTKRKWDGVPTLNQYTKGYLETECVRLLGDFRSYRDEKENQTGYPPKINLFAKDGQSSDTLKLTCMATGLYSKNTEISILKSGWSVAKGYPHDFLPNDDGTYQIRLSVDAKKSEIDDYGCEVNHRDQKTTLVAQWPKGVTTLPGYAFQFTTGTPWNEIPDGILSTKTPSSTGLCVPYVRLALGLVAMLVAILGVIWVKKQIHNEIVTN</sequence>
<dbReference type="Gene3D" id="3.30.500.10">
    <property type="entry name" value="MHC class I-like antigen recognition-like"/>
    <property type="match status" value="1"/>
</dbReference>
<evidence type="ECO:0000313" key="6">
    <source>
        <dbReference type="RefSeq" id="XP_031441684.1"/>
    </source>
</evidence>
<keyword evidence="3" id="KW-0812">Transmembrane</keyword>
<dbReference type="PROSITE" id="PS50835">
    <property type="entry name" value="IG_LIKE"/>
    <property type="match status" value="1"/>
</dbReference>
<proteinExistence type="inferred from homology"/>
<dbReference type="InterPro" id="IPR011161">
    <property type="entry name" value="MHC_I-like_Ag-recog"/>
</dbReference>
<dbReference type="SUPFAM" id="SSF54452">
    <property type="entry name" value="MHC antigen-recognition domain"/>
    <property type="match status" value="1"/>
</dbReference>
<evidence type="ECO:0000259" key="4">
    <source>
        <dbReference type="PROSITE" id="PS50835"/>
    </source>
</evidence>
<keyword evidence="3" id="KW-1133">Transmembrane helix</keyword>
<keyword evidence="3" id="KW-0472">Membrane</keyword>
<dbReference type="InterPro" id="IPR036179">
    <property type="entry name" value="Ig-like_dom_sf"/>
</dbReference>
<dbReference type="Pfam" id="PF00129">
    <property type="entry name" value="MHC_I"/>
    <property type="match status" value="1"/>
</dbReference>
<name>A0A6P8GR93_CLUHA</name>
<gene>
    <name evidence="6" type="primary">LOC105907682</name>
</gene>
<dbReference type="FunFam" id="3.30.500.10:FF:000005">
    <property type="entry name" value="MHC class I antigen ZKA transcript variant 1"/>
    <property type="match status" value="1"/>
</dbReference>
<feature type="non-terminal residue" evidence="6">
    <location>
        <position position="1"/>
    </location>
</feature>
<dbReference type="SUPFAM" id="SSF48726">
    <property type="entry name" value="Immunoglobulin"/>
    <property type="match status" value="1"/>
</dbReference>
<dbReference type="Pfam" id="PF07654">
    <property type="entry name" value="C1-set"/>
    <property type="match status" value="1"/>
</dbReference>
<keyword evidence="1" id="KW-0325">Glycoprotein</keyword>
<comment type="similarity">
    <text evidence="2">Belongs to the MHC class I family.</text>
</comment>
<reference evidence="6" key="1">
    <citation type="submission" date="2025-08" db="UniProtKB">
        <authorList>
            <consortium name="RefSeq"/>
        </authorList>
    </citation>
    <scope>IDENTIFICATION</scope>
</reference>
<dbReference type="InterPro" id="IPR001039">
    <property type="entry name" value="MHC_I_a_a1/a2"/>
</dbReference>
<dbReference type="Gene3D" id="2.60.40.10">
    <property type="entry name" value="Immunoglobulins"/>
    <property type="match status" value="1"/>
</dbReference>
<dbReference type="PANTHER" id="PTHR16675:SF193">
    <property type="entry name" value="LOC571647 PROTEIN-RELATED"/>
    <property type="match status" value="1"/>
</dbReference>
<dbReference type="InterPro" id="IPR013783">
    <property type="entry name" value="Ig-like_fold"/>
</dbReference>
<dbReference type="InterPro" id="IPR007110">
    <property type="entry name" value="Ig-like_dom"/>
</dbReference>